<dbReference type="Gene3D" id="3.40.50.300">
    <property type="entry name" value="P-loop containing nucleotide triphosphate hydrolases"/>
    <property type="match status" value="2"/>
</dbReference>
<gene>
    <name evidence="7" type="ORF">OSB1V03_LOCUS14082</name>
</gene>
<evidence type="ECO:0000259" key="6">
    <source>
        <dbReference type="Pfam" id="PF13087"/>
    </source>
</evidence>
<dbReference type="PANTHER" id="PTHR10887">
    <property type="entry name" value="DNA2/NAM7 HELICASE FAMILY"/>
    <property type="match status" value="1"/>
</dbReference>
<keyword evidence="3" id="KW-0347">Helicase</keyword>
<dbReference type="GO" id="GO:0005524">
    <property type="term" value="F:ATP binding"/>
    <property type="evidence" value="ECO:0007669"/>
    <property type="project" value="UniProtKB-KW"/>
</dbReference>
<dbReference type="AlphaFoldDB" id="A0A7R9L240"/>
<dbReference type="InterPro" id="IPR041677">
    <property type="entry name" value="DNA2/NAM7_AAA_11"/>
</dbReference>
<evidence type="ECO:0000256" key="1">
    <source>
        <dbReference type="ARBA" id="ARBA00022741"/>
    </source>
</evidence>
<keyword evidence="8" id="KW-1185">Reference proteome</keyword>
<sequence>KSYKRLEDIHARITEIDAHISNCGHDLLNPKYLWDETKKVEPWIRSQIKCLLANYSNEFDLALIKWLTSCDYNTVSKSVKKSNAVNVNNSYGNKRINYFEGQIGEPEVARIVESREFDQNVEIGLRSKTANKAQNFNCNTIFTANRKTLKQIPQSVRDQLKRVMINEISSKNVMTYEEAVCLSDITQLSHTNRWKLYRLWVQIYVRIKKWQFDELNDRFDVEIAAQKRLFVDTDVLLIGGTDIVGMTTTGAAKNRSILERIDPQIVVVEEAAEVIESHIITSLTRNTEHLILIGDHKQLRPQPAVYQLAVKYNLDVSLFERMINNGMPFNQLKLQHRMRPEISRLLVPHIYKQLDDHESVRHYENVTGLKRNMYFITHSHPEEGNDERMSKSNEYEALFVVRLAKHLLYQCYEKREITILVPYSSQLILINRLLRSDPECETMSATTIDNFQGEENELILVSFVRSNANQQIGFLKTPNRVNVALSRAKRGLYCVGDFDFFAKNNCETQCMVKVDKTVEECGHVLLYGCSESPVCYLKCEKTLSCGHHCLLKCGEECAEDKCKVLVKKAKTCGQHFAETYCSTDVSLWKCWIQVPVVLGCGHTCLSPCYDQQSDRSPDECDKVCGKMLVCGHFCQDLCGNCSQSRLHMTCKRECERLLSCGHKCQGICGDNCSPCNQSCRNRCRHQSCAEICSQACIQCPKACLWKCPHKKCNKKCYEPCDRDYCPMACKKLLKCGHKCIGLCGEICPDLCLICHKSRANDYLYGIEELFELNKKDLCFNDQNLPKQKSLFASIKELRDLSATDEYIETIVKQLLDQLESDTRVEVMYCENARSKRQLFAIHNKVLMMKALLKAVGPIQRNDMQKWLQFINSVEKIITAFYLRMRKCLEFLAIHYDNTSQQIQDTQREVNFLVHFTKLLTTKLDTTSADVCHRYYEVFDWLLKTGAFTADIESDFQVKVSMVNSSIIWPTCDNELKLISQFENFN</sequence>
<evidence type="ECO:0000256" key="2">
    <source>
        <dbReference type="ARBA" id="ARBA00022801"/>
    </source>
</evidence>
<evidence type="ECO:0008006" key="9">
    <source>
        <dbReference type="Google" id="ProtNLM"/>
    </source>
</evidence>
<dbReference type="Pfam" id="PF13086">
    <property type="entry name" value="AAA_11"/>
    <property type="match status" value="1"/>
</dbReference>
<dbReference type="EMBL" id="OC867769">
    <property type="protein sequence ID" value="CAD7633686.1"/>
    <property type="molecule type" value="Genomic_DNA"/>
</dbReference>
<name>A0A7R9L240_9ACAR</name>
<dbReference type="Pfam" id="PF13087">
    <property type="entry name" value="AAA_12"/>
    <property type="match status" value="1"/>
</dbReference>
<dbReference type="OrthoDB" id="2423195at2759"/>
<dbReference type="GO" id="GO:0016787">
    <property type="term" value="F:hydrolase activity"/>
    <property type="evidence" value="ECO:0007669"/>
    <property type="project" value="UniProtKB-KW"/>
</dbReference>
<keyword evidence="4" id="KW-0067">ATP-binding</keyword>
<dbReference type="SUPFAM" id="SSF52540">
    <property type="entry name" value="P-loop containing nucleoside triphosphate hydrolases"/>
    <property type="match status" value="1"/>
</dbReference>
<dbReference type="PANTHER" id="PTHR10887:SF341">
    <property type="entry name" value="NFX1-TYPE ZINC FINGER-CONTAINING PROTEIN 1"/>
    <property type="match status" value="1"/>
</dbReference>
<evidence type="ECO:0000313" key="8">
    <source>
        <dbReference type="Proteomes" id="UP000759131"/>
    </source>
</evidence>
<dbReference type="Proteomes" id="UP000759131">
    <property type="component" value="Unassembled WGS sequence"/>
</dbReference>
<accession>A0A7R9L240</accession>
<feature type="non-terminal residue" evidence="7">
    <location>
        <position position="985"/>
    </location>
</feature>
<evidence type="ECO:0000256" key="4">
    <source>
        <dbReference type="ARBA" id="ARBA00022840"/>
    </source>
</evidence>
<dbReference type="InterPro" id="IPR047187">
    <property type="entry name" value="SF1_C_Upf1"/>
</dbReference>
<dbReference type="GO" id="GO:0031048">
    <property type="term" value="P:regulatory ncRNA-mediated heterochromatin formation"/>
    <property type="evidence" value="ECO:0007669"/>
    <property type="project" value="TreeGrafter"/>
</dbReference>
<dbReference type="CDD" id="cd18808">
    <property type="entry name" value="SF1_C_Upf1"/>
    <property type="match status" value="1"/>
</dbReference>
<evidence type="ECO:0000256" key="3">
    <source>
        <dbReference type="ARBA" id="ARBA00022806"/>
    </source>
</evidence>
<dbReference type="EMBL" id="CAJPIZ010013194">
    <property type="protein sequence ID" value="CAG2114116.1"/>
    <property type="molecule type" value="Genomic_DNA"/>
</dbReference>
<dbReference type="FunFam" id="3.40.50.300:FF:000326">
    <property type="entry name" value="P-loop containing nucleoside triphosphate hydrolase"/>
    <property type="match status" value="1"/>
</dbReference>
<protein>
    <recommendedName>
        <fullName evidence="9">NFX1-type zinc finger-containing protein 1</fullName>
    </recommendedName>
</protein>
<dbReference type="InterPro" id="IPR027417">
    <property type="entry name" value="P-loop_NTPase"/>
</dbReference>
<dbReference type="CDD" id="cd17936">
    <property type="entry name" value="EEXXEc_NFX1"/>
    <property type="match status" value="1"/>
</dbReference>
<keyword evidence="1" id="KW-0547">Nucleotide-binding</keyword>
<feature type="domain" description="DNA2/NAM7 helicase helicase" evidence="5">
    <location>
        <begin position="100"/>
        <end position="301"/>
    </location>
</feature>
<organism evidence="7">
    <name type="scientific">Medioppia subpectinata</name>
    <dbReference type="NCBI Taxonomy" id="1979941"/>
    <lineage>
        <taxon>Eukaryota</taxon>
        <taxon>Metazoa</taxon>
        <taxon>Ecdysozoa</taxon>
        <taxon>Arthropoda</taxon>
        <taxon>Chelicerata</taxon>
        <taxon>Arachnida</taxon>
        <taxon>Acari</taxon>
        <taxon>Acariformes</taxon>
        <taxon>Sarcoptiformes</taxon>
        <taxon>Oribatida</taxon>
        <taxon>Brachypylina</taxon>
        <taxon>Oppioidea</taxon>
        <taxon>Oppiidae</taxon>
        <taxon>Medioppia</taxon>
    </lineage>
</organism>
<dbReference type="GO" id="GO:0031380">
    <property type="term" value="C:nuclear RNA-directed RNA polymerase complex"/>
    <property type="evidence" value="ECO:0007669"/>
    <property type="project" value="TreeGrafter"/>
</dbReference>
<reference evidence="7" key="1">
    <citation type="submission" date="2020-11" db="EMBL/GenBank/DDBJ databases">
        <authorList>
            <person name="Tran Van P."/>
        </authorList>
    </citation>
    <scope>NUCLEOTIDE SEQUENCE</scope>
</reference>
<dbReference type="GO" id="GO:0005694">
    <property type="term" value="C:chromosome"/>
    <property type="evidence" value="ECO:0007669"/>
    <property type="project" value="UniProtKB-ARBA"/>
</dbReference>
<dbReference type="GO" id="GO:0004386">
    <property type="term" value="F:helicase activity"/>
    <property type="evidence" value="ECO:0007669"/>
    <property type="project" value="UniProtKB-KW"/>
</dbReference>
<evidence type="ECO:0000259" key="5">
    <source>
        <dbReference type="Pfam" id="PF13086"/>
    </source>
</evidence>
<dbReference type="InterPro" id="IPR041679">
    <property type="entry name" value="DNA2/NAM7-like_C"/>
</dbReference>
<dbReference type="InterPro" id="IPR045055">
    <property type="entry name" value="DNA2/NAM7-like"/>
</dbReference>
<feature type="domain" description="DNA2/NAM7 helicase-like C-terminal" evidence="6">
    <location>
        <begin position="314"/>
        <end position="497"/>
    </location>
</feature>
<evidence type="ECO:0000313" key="7">
    <source>
        <dbReference type="EMBL" id="CAD7633686.1"/>
    </source>
</evidence>
<proteinExistence type="predicted"/>
<keyword evidence="2" id="KW-0378">Hydrolase</keyword>